<dbReference type="EMBL" id="MN740201">
    <property type="protein sequence ID" value="QHT93146.1"/>
    <property type="molecule type" value="Genomic_DNA"/>
</dbReference>
<evidence type="ECO:0000313" key="1">
    <source>
        <dbReference type="EMBL" id="QHT93146.1"/>
    </source>
</evidence>
<reference evidence="1" key="1">
    <citation type="journal article" date="2020" name="Nature">
        <title>Giant virus diversity and host interactions through global metagenomics.</title>
        <authorList>
            <person name="Schulz F."/>
            <person name="Roux S."/>
            <person name="Paez-Espino D."/>
            <person name="Jungbluth S."/>
            <person name="Walsh D.A."/>
            <person name="Denef V.J."/>
            <person name="McMahon K.D."/>
            <person name="Konstantinidis K.T."/>
            <person name="Eloe-Fadrosh E.A."/>
            <person name="Kyrpides N.C."/>
            <person name="Woyke T."/>
        </authorList>
    </citation>
    <scope>NUCLEOTIDE SEQUENCE</scope>
    <source>
        <strain evidence="1">GVMAG-M-3300023210-19</strain>
    </source>
</reference>
<proteinExistence type="predicted"/>
<sequence>MNIIAITLLLIVFVTGIYVIMTFPSCGCKKKEGFSSQECPDLLVQKNDRLLLYFTNQPKEEGKNPLPFFSLDDYINYLDIQRNKGVKCPVLYLRQENDAQGKDIYRMRPSPFELQGGLPSSSDILPKDHEIVKYLDASRDNGPYNQNNYPGFDPQNMFVGMYTDLDQVHDSTQVATKSDNAMDANWGGVDHTNTMIETGKYEENTITRPVLSTPKTSFYPSIPSNFENPIDVL</sequence>
<protein>
    <submittedName>
        <fullName evidence="1">Uncharacterized protein</fullName>
    </submittedName>
</protein>
<organism evidence="1">
    <name type="scientific">viral metagenome</name>
    <dbReference type="NCBI Taxonomy" id="1070528"/>
    <lineage>
        <taxon>unclassified sequences</taxon>
        <taxon>metagenomes</taxon>
        <taxon>organismal metagenomes</taxon>
    </lineage>
</organism>
<name>A0A6C0IL46_9ZZZZ</name>
<accession>A0A6C0IL46</accession>
<dbReference type="AlphaFoldDB" id="A0A6C0IL46"/>